<dbReference type="Proteomes" id="UP000706333">
    <property type="component" value="Unassembled WGS sequence"/>
</dbReference>
<evidence type="ECO:0000313" key="2">
    <source>
        <dbReference type="EMBL" id="MBK5926891.1"/>
    </source>
</evidence>
<reference evidence="2" key="2">
    <citation type="journal article" date="2020" name="Microorganisms">
        <title>Osmotic Adaptation and Compatible Solute Biosynthesis of Phototrophic Bacteria as Revealed from Genome Analyses.</title>
        <authorList>
            <person name="Imhoff J.F."/>
            <person name="Rahn T."/>
            <person name="Kunzel S."/>
            <person name="Keller A."/>
            <person name="Neulinger S.C."/>
        </authorList>
    </citation>
    <scope>NUCLEOTIDE SEQUENCE</scope>
    <source>
        <strain evidence="2">LMG 28126</strain>
    </source>
</reference>
<proteinExistence type="predicted"/>
<feature type="region of interest" description="Disordered" evidence="1">
    <location>
        <begin position="174"/>
        <end position="224"/>
    </location>
</feature>
<sequence length="261" mass="26462">MPGWATAPEGCAWHWRAGGGIALWVERCALGTGVWDVAWNDAAGGFVQRRDGAVLGVVVQPVAVSASGPDPLAELGAWLVLHGHLDPAAACAFRPLTLRPMQPGMAAYALVPGRPAMTATPDASPGRDPGAGPDAGTEGGTEAGPDTGRASALNSGLHVALHVGLDTGLHIGADRGSDGIADPGADTGPDAAAETGANSGPETGPDADPDAVPDPPCGAWGMGTHGVRYALRHDAWPDRVVLVDEGQERPMFDPGSLRRLP</sequence>
<reference evidence="2" key="1">
    <citation type="submission" date="2017-05" db="EMBL/GenBank/DDBJ databases">
        <authorList>
            <person name="Imhoff J.F."/>
            <person name="Rahn T."/>
            <person name="Kuenzel S."/>
            <person name="Neulinger S.C."/>
        </authorList>
    </citation>
    <scope>NUCLEOTIDE SEQUENCE</scope>
    <source>
        <strain evidence="2">LMG 28126</strain>
    </source>
</reference>
<evidence type="ECO:0000313" key="3">
    <source>
        <dbReference type="Proteomes" id="UP000706333"/>
    </source>
</evidence>
<gene>
    <name evidence="2" type="ORF">CCR87_05950</name>
</gene>
<accession>A0A934TK28</accession>
<comment type="caution">
    <text evidence="2">The sequence shown here is derived from an EMBL/GenBank/DDBJ whole genome shotgun (WGS) entry which is preliminary data.</text>
</comment>
<organism evidence="2 3">
    <name type="scientific">Rhodobaculum claviforme</name>
    <dbReference type="NCBI Taxonomy" id="1549854"/>
    <lineage>
        <taxon>Bacteria</taxon>
        <taxon>Pseudomonadati</taxon>
        <taxon>Pseudomonadota</taxon>
        <taxon>Alphaproteobacteria</taxon>
        <taxon>Rhodobacterales</taxon>
        <taxon>Paracoccaceae</taxon>
        <taxon>Rhodobaculum</taxon>
    </lineage>
</organism>
<name>A0A934TK28_9RHOB</name>
<dbReference type="RefSeq" id="WP_201156659.1">
    <property type="nucleotide sequence ID" value="NZ_NHSD01000183.1"/>
</dbReference>
<keyword evidence="3" id="KW-1185">Reference proteome</keyword>
<feature type="region of interest" description="Disordered" evidence="1">
    <location>
        <begin position="116"/>
        <end position="151"/>
    </location>
</feature>
<evidence type="ECO:0000256" key="1">
    <source>
        <dbReference type="SAM" id="MobiDB-lite"/>
    </source>
</evidence>
<protein>
    <submittedName>
        <fullName evidence="2">Uncharacterized protein</fullName>
    </submittedName>
</protein>
<dbReference type="EMBL" id="NHSD01000183">
    <property type="protein sequence ID" value="MBK5926891.1"/>
    <property type="molecule type" value="Genomic_DNA"/>
</dbReference>
<dbReference type="AlphaFoldDB" id="A0A934TK28"/>
<feature type="compositionally biased region" description="Low complexity" evidence="1">
    <location>
        <begin position="121"/>
        <end position="136"/>
    </location>
</feature>
<feature type="compositionally biased region" description="Low complexity" evidence="1">
    <location>
        <begin position="178"/>
        <end position="197"/>
    </location>
</feature>